<keyword evidence="3" id="KW-1185">Reference proteome</keyword>
<dbReference type="PANTHER" id="PTHR42856">
    <property type="entry name" value="ACYL-COENZYME A THIOESTERASE PAAI"/>
    <property type="match status" value="1"/>
</dbReference>
<evidence type="ECO:0000313" key="2">
    <source>
        <dbReference type="EMBL" id="XAU15838.1"/>
    </source>
</evidence>
<dbReference type="InterPro" id="IPR006683">
    <property type="entry name" value="Thioestr_dom"/>
</dbReference>
<accession>A0ABZ3HCP9</accession>
<dbReference type="EMBL" id="CP147920">
    <property type="protein sequence ID" value="XAU15838.1"/>
    <property type="molecule type" value="Genomic_DNA"/>
</dbReference>
<organism evidence="2 3">
    <name type="scientific">Sulfurimonas diazotrophicus</name>
    <dbReference type="NCBI Taxonomy" id="3131939"/>
    <lineage>
        <taxon>Bacteria</taxon>
        <taxon>Pseudomonadati</taxon>
        <taxon>Campylobacterota</taxon>
        <taxon>Epsilonproteobacteria</taxon>
        <taxon>Campylobacterales</taxon>
        <taxon>Sulfurimonadaceae</taxon>
        <taxon>Sulfurimonas</taxon>
    </lineage>
</organism>
<dbReference type="SUPFAM" id="SSF54637">
    <property type="entry name" value="Thioesterase/thiol ester dehydrase-isomerase"/>
    <property type="match status" value="1"/>
</dbReference>
<evidence type="ECO:0000259" key="1">
    <source>
        <dbReference type="Pfam" id="PF03061"/>
    </source>
</evidence>
<reference evidence="2 3" key="1">
    <citation type="submission" date="2024-03" db="EMBL/GenBank/DDBJ databases">
        <title>Sulfurimonas sp. HSL3-1.</title>
        <authorList>
            <person name="Wang S."/>
        </authorList>
    </citation>
    <scope>NUCLEOTIDE SEQUENCE [LARGE SCALE GENOMIC DNA]</scope>
    <source>
        <strain evidence="2 3">HSL3-1</strain>
    </source>
</reference>
<feature type="domain" description="Thioesterase" evidence="1">
    <location>
        <begin position="41"/>
        <end position="110"/>
    </location>
</feature>
<name>A0ABZ3HCP9_9BACT</name>
<proteinExistence type="predicted"/>
<protein>
    <submittedName>
        <fullName evidence="2">Hotdog domain-containing protein</fullName>
    </submittedName>
</protein>
<gene>
    <name evidence="2" type="ORF">WCY31_03840</name>
</gene>
<sequence length="127" mass="13345">MILNTHLKIDTALCGNVITLDKGYAAVELETTPAMAADEKGLVHGGFIFGAADYAAMAAVNEPTVVLAGSSCRFLAPSKVGDTLLFKAECSENDGKKYQITVNAYCGETKVFSGEFTAVVLPEHVLG</sequence>
<dbReference type="InterPro" id="IPR052723">
    <property type="entry name" value="Acyl-CoA_thioesterase_PaaI"/>
</dbReference>
<dbReference type="Pfam" id="PF03061">
    <property type="entry name" value="4HBT"/>
    <property type="match status" value="1"/>
</dbReference>
<evidence type="ECO:0000313" key="3">
    <source>
        <dbReference type="Proteomes" id="UP001447842"/>
    </source>
</evidence>
<dbReference type="Gene3D" id="3.10.129.10">
    <property type="entry name" value="Hotdog Thioesterase"/>
    <property type="match status" value="1"/>
</dbReference>
<dbReference type="CDD" id="cd03440">
    <property type="entry name" value="hot_dog"/>
    <property type="match status" value="1"/>
</dbReference>
<dbReference type="RefSeq" id="WP_345973212.1">
    <property type="nucleotide sequence ID" value="NZ_CP147920.1"/>
</dbReference>
<dbReference type="InterPro" id="IPR029069">
    <property type="entry name" value="HotDog_dom_sf"/>
</dbReference>
<dbReference type="PANTHER" id="PTHR42856:SF1">
    <property type="entry name" value="ACYL-COENZYME A THIOESTERASE PAAI"/>
    <property type="match status" value="1"/>
</dbReference>
<dbReference type="Proteomes" id="UP001447842">
    <property type="component" value="Chromosome"/>
</dbReference>